<dbReference type="InterPro" id="IPR025558">
    <property type="entry name" value="DUF4283"/>
</dbReference>
<feature type="compositionally biased region" description="Acidic residues" evidence="2">
    <location>
        <begin position="83"/>
        <end position="106"/>
    </location>
</feature>
<proteinExistence type="predicted"/>
<dbReference type="InterPro" id="IPR001878">
    <property type="entry name" value="Znf_CCHC"/>
</dbReference>
<evidence type="ECO:0000313" key="4">
    <source>
        <dbReference type="EMBL" id="KAJ4850303.1"/>
    </source>
</evidence>
<feature type="region of interest" description="Disordered" evidence="2">
    <location>
        <begin position="307"/>
        <end position="333"/>
    </location>
</feature>
<sequence>MASNPPWGAEPSLPTAEGGAPDDEEACSHSNKKAKANNGSPRTSGIEGDRVEVGGYSPNTEERRKLSYKEKVVGSSSSIPDFVMDEGDSDLDSESDSDSGDEEDETCPTIRLTSSQKKRLRAPWRQALLVKMLGRKVGFKFLERKLNQLWSISGRIYVTDIGGDYFVVRFMSTEDYNHALRNGPWMVADHYLTIRKWVPNFDPKMERITRTMVWIHIPDLPMEYYDKEFLSMIGNRLGKIYRIDAATSSASRGQYAKMSVEVDLTKPLVSKFRLRRRNWKVEYEGLHQVCFKCGCYGHKDNQCYVSGPPTPNPNVQPNGEAAPVPGSEEGDRPEVFNTYGPWMLVKKPNRRRAPTNKADNKEGGGVMVHPNVGSRFDALREWNGQEEENVQVNQLIKPGNPTGKENNTPTQDAREMRTAPTKDLHRNNATQPKGSSSASQVARSPLQTTPHKPSPGASDRGKVLAGTATLSQVSDGAIRGPMQTVNKRSHVVDIPGTTHVASPPCDTHPQQPAVHRSTQEGVNKNDEAEAIQSLMDTEAVNNPHMMDIEKVTSNSIATQHSDAAIPVLVQGLSPLDSHDTAIVGLSDMEVEAHCQVSTH</sequence>
<feature type="region of interest" description="Disordered" evidence="2">
    <location>
        <begin position="393"/>
        <end position="462"/>
    </location>
</feature>
<keyword evidence="5" id="KW-1185">Reference proteome</keyword>
<evidence type="ECO:0000259" key="3">
    <source>
        <dbReference type="PROSITE" id="PS50158"/>
    </source>
</evidence>
<feature type="domain" description="CCHC-type" evidence="3">
    <location>
        <begin position="290"/>
        <end position="303"/>
    </location>
</feature>
<dbReference type="Pfam" id="PF14111">
    <property type="entry name" value="DUF4283"/>
    <property type="match status" value="1"/>
</dbReference>
<name>A0A9Q0JQE9_9ROSI</name>
<dbReference type="OrthoDB" id="851886at2759"/>
<reference evidence="4" key="2">
    <citation type="journal article" date="2023" name="Plants (Basel)">
        <title>Annotation of the Turnera subulata (Passifloraceae) Draft Genome Reveals the S-Locus Evolved after the Divergence of Turneroideae from Passifloroideae in a Stepwise Manner.</title>
        <authorList>
            <person name="Henning P.M."/>
            <person name="Roalson E.H."/>
            <person name="Mir W."/>
            <person name="McCubbin A.G."/>
            <person name="Shore J.S."/>
        </authorList>
    </citation>
    <scope>NUCLEOTIDE SEQUENCE</scope>
    <source>
        <strain evidence="4">F60SS</strain>
    </source>
</reference>
<keyword evidence="1" id="KW-0863">Zinc-finger</keyword>
<dbReference type="GO" id="GO:0008270">
    <property type="term" value="F:zinc ion binding"/>
    <property type="evidence" value="ECO:0007669"/>
    <property type="project" value="UniProtKB-KW"/>
</dbReference>
<evidence type="ECO:0000313" key="5">
    <source>
        <dbReference type="Proteomes" id="UP001141552"/>
    </source>
</evidence>
<dbReference type="InterPro" id="IPR040256">
    <property type="entry name" value="At4g02000-like"/>
</dbReference>
<accession>A0A9Q0JQE9</accession>
<protein>
    <recommendedName>
        <fullName evidence="3">CCHC-type domain-containing protein</fullName>
    </recommendedName>
</protein>
<evidence type="ECO:0000256" key="1">
    <source>
        <dbReference type="PROSITE-ProRule" id="PRU00047"/>
    </source>
</evidence>
<dbReference type="Proteomes" id="UP001141552">
    <property type="component" value="Unassembled WGS sequence"/>
</dbReference>
<keyword evidence="1" id="KW-0862">Zinc</keyword>
<feature type="region of interest" description="Disordered" evidence="2">
    <location>
        <begin position="346"/>
        <end position="371"/>
    </location>
</feature>
<reference evidence="4" key="1">
    <citation type="submission" date="2022-02" db="EMBL/GenBank/DDBJ databases">
        <authorList>
            <person name="Henning P.M."/>
            <person name="McCubbin A.G."/>
            <person name="Shore J.S."/>
        </authorList>
    </citation>
    <scope>NUCLEOTIDE SEQUENCE</scope>
    <source>
        <strain evidence="4">F60SS</strain>
        <tissue evidence="4">Leaves</tissue>
    </source>
</reference>
<organism evidence="4 5">
    <name type="scientific">Turnera subulata</name>
    <dbReference type="NCBI Taxonomy" id="218843"/>
    <lineage>
        <taxon>Eukaryota</taxon>
        <taxon>Viridiplantae</taxon>
        <taxon>Streptophyta</taxon>
        <taxon>Embryophyta</taxon>
        <taxon>Tracheophyta</taxon>
        <taxon>Spermatophyta</taxon>
        <taxon>Magnoliopsida</taxon>
        <taxon>eudicotyledons</taxon>
        <taxon>Gunneridae</taxon>
        <taxon>Pentapetalae</taxon>
        <taxon>rosids</taxon>
        <taxon>fabids</taxon>
        <taxon>Malpighiales</taxon>
        <taxon>Passifloraceae</taxon>
        <taxon>Turnera</taxon>
    </lineage>
</organism>
<dbReference type="AlphaFoldDB" id="A0A9Q0JQE9"/>
<feature type="compositionally biased region" description="Basic and acidic residues" evidence="2">
    <location>
        <begin position="60"/>
        <end position="72"/>
    </location>
</feature>
<feature type="compositionally biased region" description="Basic and acidic residues" evidence="2">
    <location>
        <begin position="412"/>
        <end position="426"/>
    </location>
</feature>
<dbReference type="EMBL" id="JAKUCV010000376">
    <property type="protein sequence ID" value="KAJ4850303.1"/>
    <property type="molecule type" value="Genomic_DNA"/>
</dbReference>
<dbReference type="PANTHER" id="PTHR31286:SF99">
    <property type="entry name" value="DUF4283 DOMAIN-CONTAINING PROTEIN"/>
    <property type="match status" value="1"/>
</dbReference>
<keyword evidence="1" id="KW-0479">Metal-binding</keyword>
<feature type="compositionally biased region" description="Polar residues" evidence="2">
    <location>
        <begin position="427"/>
        <end position="451"/>
    </location>
</feature>
<comment type="caution">
    <text evidence="4">The sequence shown here is derived from an EMBL/GenBank/DDBJ whole genome shotgun (WGS) entry which is preliminary data.</text>
</comment>
<evidence type="ECO:0000256" key="2">
    <source>
        <dbReference type="SAM" id="MobiDB-lite"/>
    </source>
</evidence>
<feature type="region of interest" description="Disordered" evidence="2">
    <location>
        <begin position="1"/>
        <end position="114"/>
    </location>
</feature>
<dbReference type="PROSITE" id="PS50158">
    <property type="entry name" value="ZF_CCHC"/>
    <property type="match status" value="1"/>
</dbReference>
<feature type="region of interest" description="Disordered" evidence="2">
    <location>
        <begin position="501"/>
        <end position="523"/>
    </location>
</feature>
<dbReference type="GO" id="GO:0003676">
    <property type="term" value="F:nucleic acid binding"/>
    <property type="evidence" value="ECO:0007669"/>
    <property type="project" value="InterPro"/>
</dbReference>
<dbReference type="PANTHER" id="PTHR31286">
    <property type="entry name" value="GLYCINE-RICH CELL WALL STRUCTURAL PROTEIN 1.8-LIKE"/>
    <property type="match status" value="1"/>
</dbReference>
<gene>
    <name evidence="4" type="ORF">Tsubulata_025904</name>
</gene>